<evidence type="ECO:0008006" key="5">
    <source>
        <dbReference type="Google" id="ProtNLM"/>
    </source>
</evidence>
<evidence type="ECO:0000313" key="3">
    <source>
        <dbReference type="EMBL" id="KAG0146405.1"/>
    </source>
</evidence>
<dbReference type="EMBL" id="MU167261">
    <property type="protein sequence ID" value="KAG0146405.1"/>
    <property type="molecule type" value="Genomic_DNA"/>
</dbReference>
<dbReference type="Pfam" id="PF13862">
    <property type="entry name" value="BCCIP"/>
    <property type="match status" value="1"/>
</dbReference>
<evidence type="ECO:0000256" key="1">
    <source>
        <dbReference type="ARBA" id="ARBA00006781"/>
    </source>
</evidence>
<proteinExistence type="inferred from homology"/>
<comment type="caution">
    <text evidence="3">The sequence shown here is derived from an EMBL/GenBank/DDBJ whole genome shotgun (WGS) entry which is preliminary data.</text>
</comment>
<gene>
    <name evidence="3" type="ORF">CROQUDRAFT_133143</name>
</gene>
<dbReference type="GO" id="GO:0005634">
    <property type="term" value="C:nucleus"/>
    <property type="evidence" value="ECO:0007669"/>
    <property type="project" value="TreeGrafter"/>
</dbReference>
<dbReference type="AlphaFoldDB" id="A0A9P6NMW0"/>
<protein>
    <recommendedName>
        <fullName evidence="5">Protein BCP1</fullName>
    </recommendedName>
</protein>
<sequence length="336" mass="37105">MAQLDTKKRKKEGKEDEGSDTEITDETIDVTFEFCDLNPIDYHALKHLISQLLCINAPNSSVEPVSTNQSTPILPSKAQLKPVPKDIDVGELTDILLSEQKEWIGGTVKCDDESSDPYAFASVLDMRAYQAKPSVSSLTSYLLSSLASNTSCTESQDLLATLNKSLKADGKGVGLLLSERLINMPVQVMPQLLSQIGSEIRHAQSKNAPGFAYDKLLIPSRVFFTPAESQEADQINPSFDPIEPPEQQNLKVKKNKLDKSSEGVERCLYHPEDHIISQFASHTVHFNLPVNEGETATKTADVPAFGVKQEGRLMLIDLSKWDQMILNLMTYIGVQA</sequence>
<evidence type="ECO:0000256" key="2">
    <source>
        <dbReference type="SAM" id="MobiDB-lite"/>
    </source>
</evidence>
<feature type="region of interest" description="Disordered" evidence="2">
    <location>
        <begin position="1"/>
        <end position="22"/>
    </location>
</feature>
<organism evidence="3 4">
    <name type="scientific">Cronartium quercuum f. sp. fusiforme G11</name>
    <dbReference type="NCBI Taxonomy" id="708437"/>
    <lineage>
        <taxon>Eukaryota</taxon>
        <taxon>Fungi</taxon>
        <taxon>Dikarya</taxon>
        <taxon>Basidiomycota</taxon>
        <taxon>Pucciniomycotina</taxon>
        <taxon>Pucciniomycetes</taxon>
        <taxon>Pucciniales</taxon>
        <taxon>Coleosporiaceae</taxon>
        <taxon>Cronartium</taxon>
    </lineage>
</organism>
<evidence type="ECO:0000313" key="4">
    <source>
        <dbReference type="Proteomes" id="UP000886653"/>
    </source>
</evidence>
<dbReference type="InterPro" id="IPR025602">
    <property type="entry name" value="BCP1_family"/>
</dbReference>
<dbReference type="PANTHER" id="PTHR13261">
    <property type="entry name" value="BRCA2 AND CDKN1A INTERACTING PROTEIN"/>
    <property type="match status" value="1"/>
</dbReference>
<keyword evidence="4" id="KW-1185">Reference proteome</keyword>
<comment type="similarity">
    <text evidence="1">Belongs to the BCP1 family.</text>
</comment>
<dbReference type="PIRSF" id="PIRSF028983">
    <property type="entry name" value="BCP1"/>
    <property type="match status" value="1"/>
</dbReference>
<accession>A0A9P6NMW0</accession>
<dbReference type="OrthoDB" id="27543at2759"/>
<name>A0A9P6NMW0_9BASI</name>
<dbReference type="PANTHER" id="PTHR13261:SF0">
    <property type="entry name" value="BRCA2 AND CDKN1A-INTERACTING PROTEIN"/>
    <property type="match status" value="1"/>
</dbReference>
<dbReference type="Proteomes" id="UP000886653">
    <property type="component" value="Unassembled WGS sequence"/>
</dbReference>
<reference evidence="3" key="1">
    <citation type="submission" date="2013-11" db="EMBL/GenBank/DDBJ databases">
        <title>Genome sequence of the fusiform rust pathogen reveals effectors for host alternation and coevolution with pine.</title>
        <authorList>
            <consortium name="DOE Joint Genome Institute"/>
            <person name="Smith K."/>
            <person name="Pendleton A."/>
            <person name="Kubisiak T."/>
            <person name="Anderson C."/>
            <person name="Salamov A."/>
            <person name="Aerts A."/>
            <person name="Riley R."/>
            <person name="Clum A."/>
            <person name="Lindquist E."/>
            <person name="Ence D."/>
            <person name="Campbell M."/>
            <person name="Kronenberg Z."/>
            <person name="Feau N."/>
            <person name="Dhillon B."/>
            <person name="Hamelin R."/>
            <person name="Burleigh J."/>
            <person name="Smith J."/>
            <person name="Yandell M."/>
            <person name="Nelson C."/>
            <person name="Grigoriev I."/>
            <person name="Davis J."/>
        </authorList>
    </citation>
    <scope>NUCLEOTIDE SEQUENCE</scope>
    <source>
        <strain evidence="3">G11</strain>
    </source>
</reference>